<keyword evidence="3 7" id="KW-0653">Protein transport</keyword>
<evidence type="ECO:0000256" key="6">
    <source>
        <dbReference type="ARBA" id="ARBA00023157"/>
    </source>
</evidence>
<feature type="region of interest" description="Disordered" evidence="8">
    <location>
        <begin position="1"/>
        <end position="30"/>
    </location>
</feature>
<keyword evidence="4 7" id="KW-0811">Translocation</keyword>
<keyword evidence="2 7" id="KW-0999">Mitochondrion inner membrane</keyword>
<protein>
    <recommendedName>
        <fullName evidence="7">Mitochondrial import inner membrane translocase subunit</fullName>
    </recommendedName>
</protein>
<organism evidence="10 11">
    <name type="scientific">Saccharomycopsis crataegensis</name>
    <dbReference type="NCBI Taxonomy" id="43959"/>
    <lineage>
        <taxon>Eukaryota</taxon>
        <taxon>Fungi</taxon>
        <taxon>Dikarya</taxon>
        <taxon>Ascomycota</taxon>
        <taxon>Saccharomycotina</taxon>
        <taxon>Saccharomycetes</taxon>
        <taxon>Saccharomycopsidaceae</taxon>
        <taxon>Saccharomycopsis</taxon>
    </lineage>
</organism>
<dbReference type="InterPro" id="IPR035427">
    <property type="entry name" value="Tim10-like_dom_sf"/>
</dbReference>
<gene>
    <name evidence="10" type="ORF">DASC09_039730</name>
</gene>
<dbReference type="GO" id="GO:0005743">
    <property type="term" value="C:mitochondrial inner membrane"/>
    <property type="evidence" value="ECO:0007669"/>
    <property type="project" value="UniProtKB-SubCell"/>
</dbReference>
<dbReference type="GeneID" id="90074623"/>
<dbReference type="GO" id="GO:0015031">
    <property type="term" value="P:protein transport"/>
    <property type="evidence" value="ECO:0007669"/>
    <property type="project" value="UniProtKB-KW"/>
</dbReference>
<comment type="subcellular location">
    <subcellularLocation>
        <location evidence="7">Mitochondrion inner membrane</location>
        <topology evidence="7">Peripheral membrane protein</topology>
        <orientation evidence="7">Intermembrane side</orientation>
    </subcellularLocation>
</comment>
<dbReference type="Pfam" id="PF02953">
    <property type="entry name" value="zf-Tim10_DDP"/>
    <property type="match status" value="1"/>
</dbReference>
<evidence type="ECO:0000256" key="4">
    <source>
        <dbReference type="ARBA" id="ARBA00023010"/>
    </source>
</evidence>
<dbReference type="InterPro" id="IPR004217">
    <property type="entry name" value="Tim10-like"/>
</dbReference>
<evidence type="ECO:0000256" key="1">
    <source>
        <dbReference type="ARBA" id="ARBA00006720"/>
    </source>
</evidence>
<keyword evidence="5" id="KW-0472">Membrane</keyword>
<comment type="similarity">
    <text evidence="1 7">Belongs to the small Tim family.</text>
</comment>
<dbReference type="EMBL" id="BTFZ01000011">
    <property type="protein sequence ID" value="GMM36648.1"/>
    <property type="molecule type" value="Genomic_DNA"/>
</dbReference>
<keyword evidence="7" id="KW-0496">Mitochondrion</keyword>
<reference evidence="10 11" key="1">
    <citation type="journal article" date="2023" name="Elife">
        <title>Identification of key yeast species and microbe-microbe interactions impacting larval growth of Drosophila in the wild.</title>
        <authorList>
            <person name="Mure A."/>
            <person name="Sugiura Y."/>
            <person name="Maeda R."/>
            <person name="Honda K."/>
            <person name="Sakurai N."/>
            <person name="Takahashi Y."/>
            <person name="Watada M."/>
            <person name="Katoh T."/>
            <person name="Gotoh A."/>
            <person name="Gotoh Y."/>
            <person name="Taniguchi I."/>
            <person name="Nakamura K."/>
            <person name="Hayashi T."/>
            <person name="Katayama T."/>
            <person name="Uemura T."/>
            <person name="Hattori Y."/>
        </authorList>
    </citation>
    <scope>NUCLEOTIDE SEQUENCE [LARGE SCALE GENOMIC DNA]</scope>
    <source>
        <strain evidence="10 11">SC-9</strain>
    </source>
</reference>
<evidence type="ECO:0000256" key="2">
    <source>
        <dbReference type="ARBA" id="ARBA00022792"/>
    </source>
</evidence>
<dbReference type="SUPFAM" id="SSF144122">
    <property type="entry name" value="Tim10-like"/>
    <property type="match status" value="1"/>
</dbReference>
<comment type="caution">
    <text evidence="10">The sequence shown here is derived from an EMBL/GenBank/DDBJ whole genome shotgun (WGS) entry which is preliminary data.</text>
</comment>
<keyword evidence="7" id="KW-0813">Transport</keyword>
<comment type="function">
    <text evidence="7">Mitochondrial intermembrane chaperone that participates in the import and insertion of some multi-pass transmembrane proteins into the mitochondrial inner membrane. Also required for the transfer of beta-barrel precursors from the TOM complex to the sorting and assembly machinery (SAM complex) of the outer membrane. Acts as a chaperone-like protein that protects the hydrophobic precursors from aggregation and guide them through the mitochondrial intermembrane space.</text>
</comment>
<dbReference type="AlphaFoldDB" id="A0AAV5QP55"/>
<keyword evidence="6 7" id="KW-1015">Disulfide bond</keyword>
<feature type="domain" description="Tim10-like" evidence="9">
    <location>
        <begin position="39"/>
        <end position="89"/>
    </location>
</feature>
<dbReference type="RefSeq" id="XP_064853644.1">
    <property type="nucleotide sequence ID" value="XM_064997572.1"/>
</dbReference>
<accession>A0AAV5QP55</accession>
<keyword evidence="11" id="KW-1185">Reference proteome</keyword>
<name>A0AAV5QP55_9ASCO</name>
<evidence type="ECO:0000256" key="5">
    <source>
        <dbReference type="ARBA" id="ARBA00023136"/>
    </source>
</evidence>
<dbReference type="Gene3D" id="1.10.287.810">
    <property type="entry name" value="Mitochondrial import inner membrane translocase subunit tim13 like domains"/>
    <property type="match status" value="1"/>
</dbReference>
<comment type="subunit">
    <text evidence="7">Heterohexamer.</text>
</comment>
<evidence type="ECO:0000313" key="11">
    <source>
        <dbReference type="Proteomes" id="UP001360560"/>
    </source>
</evidence>
<evidence type="ECO:0000259" key="9">
    <source>
        <dbReference type="Pfam" id="PF02953"/>
    </source>
</evidence>
<keyword evidence="7" id="KW-0143">Chaperone</keyword>
<evidence type="ECO:0000256" key="7">
    <source>
        <dbReference type="RuleBase" id="RU367043"/>
    </source>
</evidence>
<evidence type="ECO:0000256" key="3">
    <source>
        <dbReference type="ARBA" id="ARBA00022927"/>
    </source>
</evidence>
<evidence type="ECO:0000313" key="10">
    <source>
        <dbReference type="EMBL" id="GMM36648.1"/>
    </source>
</evidence>
<sequence>MALSSIFGGSSASAPVIPPSTSTSSTTSNAVKDKIKEKLEIELAQANATELVNNLTENCFEKCPGGDDACIASCTQKYMVSWNIISQAYLGLVQNAKR</sequence>
<proteinExistence type="inferred from homology"/>
<evidence type="ECO:0000256" key="8">
    <source>
        <dbReference type="SAM" id="MobiDB-lite"/>
    </source>
</evidence>
<comment type="domain">
    <text evidence="7">The twin CX3C motif contains 4 conserved Cys residues that form 2 disulfide bonds in the mitochondrial intermembrane space.</text>
</comment>
<dbReference type="Proteomes" id="UP001360560">
    <property type="component" value="Unassembled WGS sequence"/>
</dbReference>
<feature type="compositionally biased region" description="Low complexity" evidence="8">
    <location>
        <begin position="10"/>
        <end position="30"/>
    </location>
</feature>